<dbReference type="InterPro" id="IPR017871">
    <property type="entry name" value="ABC_transporter-like_CS"/>
</dbReference>
<sequence>MIRMENVIKKYTMGEEEVYALAGVSMTVKEGEFVAIIGPSGSGKSTLMNIIGCLDAADSGIYSLNGTPIEHYSERELARLRSRQIGFIFQGFNLLPRLTALENVELPMVYQNIRTAEREKRAKEALERVGLGGRMNHKPGELSGGQQQRAAIARALATKPSLILADEPTGNLDSRTGREILSLFEEIHEAGNTIVLITHDAGVAARAQRQVKIQDGRIVGEEESHGNTILEDGMEIHCGK</sequence>
<evidence type="ECO:0000313" key="6">
    <source>
        <dbReference type="Proteomes" id="UP000617951"/>
    </source>
</evidence>
<dbReference type="EMBL" id="JACRSS010000001">
    <property type="protein sequence ID" value="MBC8538160.1"/>
    <property type="molecule type" value="Genomic_DNA"/>
</dbReference>
<dbReference type="InterPro" id="IPR015854">
    <property type="entry name" value="ABC_transpr_LolD-like"/>
</dbReference>
<dbReference type="PROSITE" id="PS00211">
    <property type="entry name" value="ABC_TRANSPORTER_1"/>
    <property type="match status" value="1"/>
</dbReference>
<accession>A0A926HWL8</accession>
<dbReference type="InterPro" id="IPR027417">
    <property type="entry name" value="P-loop_NTPase"/>
</dbReference>
<dbReference type="FunFam" id="3.40.50.300:FF:000032">
    <property type="entry name" value="Export ABC transporter ATP-binding protein"/>
    <property type="match status" value="1"/>
</dbReference>
<keyword evidence="1" id="KW-0813">Transport</keyword>
<evidence type="ECO:0000313" key="5">
    <source>
        <dbReference type="EMBL" id="MBC8538160.1"/>
    </source>
</evidence>
<dbReference type="SMART" id="SM00382">
    <property type="entry name" value="AAA"/>
    <property type="match status" value="1"/>
</dbReference>
<proteinExistence type="predicted"/>
<gene>
    <name evidence="5" type="ORF">H8693_04350</name>
</gene>
<dbReference type="Proteomes" id="UP000617951">
    <property type="component" value="Unassembled WGS sequence"/>
</dbReference>
<comment type="caution">
    <text evidence="5">The sequence shown here is derived from an EMBL/GenBank/DDBJ whole genome shotgun (WGS) entry which is preliminary data.</text>
</comment>
<dbReference type="CDD" id="cd03255">
    <property type="entry name" value="ABC_MJ0796_LolCDE_FtsE"/>
    <property type="match status" value="1"/>
</dbReference>
<dbReference type="InterPro" id="IPR017911">
    <property type="entry name" value="MacB-like_ATP-bd"/>
</dbReference>
<dbReference type="GO" id="GO:0016887">
    <property type="term" value="F:ATP hydrolysis activity"/>
    <property type="evidence" value="ECO:0007669"/>
    <property type="project" value="InterPro"/>
</dbReference>
<dbReference type="GO" id="GO:0098796">
    <property type="term" value="C:membrane protein complex"/>
    <property type="evidence" value="ECO:0007669"/>
    <property type="project" value="UniProtKB-ARBA"/>
</dbReference>
<dbReference type="InterPro" id="IPR003593">
    <property type="entry name" value="AAA+_ATPase"/>
</dbReference>
<keyword evidence="3 5" id="KW-0067">ATP-binding</keyword>
<protein>
    <submittedName>
        <fullName evidence="5">ABC transporter ATP-binding protein</fullName>
    </submittedName>
</protein>
<dbReference type="RefSeq" id="WP_249279935.1">
    <property type="nucleotide sequence ID" value="NZ_JACRSS010000001.1"/>
</dbReference>
<dbReference type="PANTHER" id="PTHR24220:SF86">
    <property type="entry name" value="ABC TRANSPORTER ABCH.1"/>
    <property type="match status" value="1"/>
</dbReference>
<dbReference type="Gene3D" id="3.40.50.300">
    <property type="entry name" value="P-loop containing nucleotide triphosphate hydrolases"/>
    <property type="match status" value="1"/>
</dbReference>
<reference evidence="5" key="1">
    <citation type="submission" date="2020-08" db="EMBL/GenBank/DDBJ databases">
        <title>Genome public.</title>
        <authorList>
            <person name="Liu C."/>
            <person name="Sun Q."/>
        </authorList>
    </citation>
    <scope>NUCLEOTIDE SEQUENCE</scope>
    <source>
        <strain evidence="5">NSJ-63</strain>
    </source>
</reference>
<dbReference type="SUPFAM" id="SSF52540">
    <property type="entry name" value="P-loop containing nucleoside triphosphate hydrolases"/>
    <property type="match status" value="1"/>
</dbReference>
<dbReference type="GO" id="GO:0022857">
    <property type="term" value="F:transmembrane transporter activity"/>
    <property type="evidence" value="ECO:0007669"/>
    <property type="project" value="UniProtKB-ARBA"/>
</dbReference>
<dbReference type="InterPro" id="IPR003439">
    <property type="entry name" value="ABC_transporter-like_ATP-bd"/>
</dbReference>
<dbReference type="Pfam" id="PF00005">
    <property type="entry name" value="ABC_tran"/>
    <property type="match status" value="1"/>
</dbReference>
<dbReference type="GO" id="GO:0005524">
    <property type="term" value="F:ATP binding"/>
    <property type="evidence" value="ECO:0007669"/>
    <property type="project" value="UniProtKB-KW"/>
</dbReference>
<dbReference type="AlphaFoldDB" id="A0A926HWL8"/>
<keyword evidence="6" id="KW-1185">Reference proteome</keyword>
<evidence type="ECO:0000256" key="1">
    <source>
        <dbReference type="ARBA" id="ARBA00022448"/>
    </source>
</evidence>
<dbReference type="PROSITE" id="PS50893">
    <property type="entry name" value="ABC_TRANSPORTER_2"/>
    <property type="match status" value="1"/>
</dbReference>
<dbReference type="PANTHER" id="PTHR24220">
    <property type="entry name" value="IMPORT ATP-BINDING PROTEIN"/>
    <property type="match status" value="1"/>
</dbReference>
<keyword evidence="2" id="KW-0547">Nucleotide-binding</keyword>
<evidence type="ECO:0000256" key="3">
    <source>
        <dbReference type="ARBA" id="ARBA00022840"/>
    </source>
</evidence>
<evidence type="ECO:0000259" key="4">
    <source>
        <dbReference type="PROSITE" id="PS50893"/>
    </source>
</evidence>
<evidence type="ECO:0000256" key="2">
    <source>
        <dbReference type="ARBA" id="ARBA00022741"/>
    </source>
</evidence>
<dbReference type="GO" id="GO:0005886">
    <property type="term" value="C:plasma membrane"/>
    <property type="evidence" value="ECO:0007669"/>
    <property type="project" value="TreeGrafter"/>
</dbReference>
<name>A0A926HWL8_9FIRM</name>
<organism evidence="5 6">
    <name type="scientific">Guopingia tenuis</name>
    <dbReference type="NCBI Taxonomy" id="2763656"/>
    <lineage>
        <taxon>Bacteria</taxon>
        <taxon>Bacillati</taxon>
        <taxon>Bacillota</taxon>
        <taxon>Clostridia</taxon>
        <taxon>Christensenellales</taxon>
        <taxon>Christensenellaceae</taxon>
        <taxon>Guopingia</taxon>
    </lineage>
</organism>
<feature type="domain" description="ABC transporter" evidence="4">
    <location>
        <begin position="2"/>
        <end position="240"/>
    </location>
</feature>